<dbReference type="GO" id="GO:0008641">
    <property type="term" value="F:ubiquitin-like modifier activating enzyme activity"/>
    <property type="evidence" value="ECO:0007669"/>
    <property type="project" value="InterPro"/>
</dbReference>
<gene>
    <name evidence="2" type="ORF">ING2E5B_2191</name>
</gene>
<dbReference type="Pfam" id="PF00899">
    <property type="entry name" value="ThiF"/>
    <property type="match status" value="1"/>
</dbReference>
<protein>
    <submittedName>
        <fullName evidence="2">ThiF family protein</fullName>
    </submittedName>
</protein>
<sequence>MEYNELFARTELLIGSDAMQQIIAKKVILFGVGGVGSWCAEALIRSGIMNLTIVDSDRVAAANINRQLPATTNTVGELKVEVLQKRLQEINPSAVIKSIPEIYDPESSASFHLEDYDYIIDAIDSLSNKAHLLVAASKTDAVTFSSMGAALKLDPQKIRVAEFWKVRGCKLGAALREKIRKGERTEKPILCVYSEEIQRNRGENALANANENGSFRKAQTNGTMVQVTAVFGFMLSSLVIQDIINKTNTIVTSEKNIKNNSVNPI</sequence>
<dbReference type="SUPFAM" id="SSF69572">
    <property type="entry name" value="Activating enzymes of the ubiquitin-like proteins"/>
    <property type="match status" value="1"/>
</dbReference>
<dbReference type="PANTHER" id="PTHR43267">
    <property type="entry name" value="TRNA THREONYLCARBAMOYLADENOSINE DEHYDRATASE"/>
    <property type="match status" value="1"/>
</dbReference>
<dbReference type="GO" id="GO:0061503">
    <property type="term" value="F:tRNA threonylcarbamoyladenosine dehydratase"/>
    <property type="evidence" value="ECO:0007669"/>
    <property type="project" value="TreeGrafter"/>
</dbReference>
<organism evidence="2 3">
    <name type="scientific">Fermentimonas caenicola</name>
    <dbReference type="NCBI Taxonomy" id="1562970"/>
    <lineage>
        <taxon>Bacteria</taxon>
        <taxon>Pseudomonadati</taxon>
        <taxon>Bacteroidota</taxon>
        <taxon>Bacteroidia</taxon>
        <taxon>Bacteroidales</taxon>
        <taxon>Dysgonomonadaceae</taxon>
        <taxon>Fermentimonas</taxon>
    </lineage>
</organism>
<dbReference type="InterPro" id="IPR035985">
    <property type="entry name" value="Ubiquitin-activating_enz"/>
</dbReference>
<proteinExistence type="predicted"/>
<reference evidence="2 3" key="1">
    <citation type="submission" date="2014-08" db="EMBL/GenBank/DDBJ databases">
        <authorList>
            <person name="Wibberg D."/>
        </authorList>
    </citation>
    <scope>NUCLEOTIDE SEQUENCE [LARGE SCALE GENOMIC DNA]</scope>
    <source>
        <strain evidence="3">ING2-E5B</strain>
    </source>
</reference>
<dbReference type="AlphaFoldDB" id="A0A098C201"/>
<dbReference type="InterPro" id="IPR045886">
    <property type="entry name" value="ThiF/MoeB/HesA"/>
</dbReference>
<evidence type="ECO:0000313" key="2">
    <source>
        <dbReference type="EMBL" id="CEA16919.1"/>
    </source>
</evidence>
<feature type="domain" description="THIF-type NAD/FAD binding fold" evidence="1">
    <location>
        <begin position="13"/>
        <end position="250"/>
    </location>
</feature>
<dbReference type="Gene3D" id="3.40.50.720">
    <property type="entry name" value="NAD(P)-binding Rossmann-like Domain"/>
    <property type="match status" value="1"/>
</dbReference>
<dbReference type="HOGENOM" id="CLU_013325_4_1_10"/>
<dbReference type="PANTHER" id="PTHR43267:SF1">
    <property type="entry name" value="TRNA THREONYLCARBAMOYLADENOSINE DEHYDRATASE"/>
    <property type="match status" value="1"/>
</dbReference>
<dbReference type="PATRIC" id="fig|1562970.3.peg.2165"/>
<dbReference type="KEGG" id="pbt:ING2E5B_2191"/>
<evidence type="ECO:0000259" key="1">
    <source>
        <dbReference type="Pfam" id="PF00899"/>
    </source>
</evidence>
<dbReference type="InterPro" id="IPR000594">
    <property type="entry name" value="ThiF_NAD_FAD-bd"/>
</dbReference>
<dbReference type="STRING" id="1562970.ING2E5B_2191"/>
<keyword evidence="3" id="KW-1185">Reference proteome</keyword>
<dbReference type="EMBL" id="LN515532">
    <property type="protein sequence ID" value="CEA16919.1"/>
    <property type="molecule type" value="Genomic_DNA"/>
</dbReference>
<dbReference type="GO" id="GO:0061504">
    <property type="term" value="P:cyclic threonylcarbamoyladenosine biosynthetic process"/>
    <property type="evidence" value="ECO:0007669"/>
    <property type="project" value="TreeGrafter"/>
</dbReference>
<evidence type="ECO:0000313" key="3">
    <source>
        <dbReference type="Proteomes" id="UP000032417"/>
    </source>
</evidence>
<dbReference type="OrthoDB" id="9804150at2"/>
<dbReference type="Proteomes" id="UP000032417">
    <property type="component" value="Chromosome 1"/>
</dbReference>
<accession>A0A098C201</accession>
<name>A0A098C201_9BACT</name>
<dbReference type="CDD" id="cd00755">
    <property type="entry name" value="YgdL_like"/>
    <property type="match status" value="1"/>
</dbReference>